<accession>A0AAW9K9Z0</accession>
<dbReference type="Proteomes" id="UP001290462">
    <property type="component" value="Unassembled WGS sequence"/>
</dbReference>
<evidence type="ECO:0000313" key="8">
    <source>
        <dbReference type="EMBL" id="MDZ5760602.1"/>
    </source>
</evidence>
<dbReference type="SUPFAM" id="SSF52540">
    <property type="entry name" value="P-loop containing nucleoside triphosphate hydrolases"/>
    <property type="match status" value="1"/>
</dbReference>
<protein>
    <submittedName>
        <fullName evidence="8">Type IV secretory system conjugative DNA transfer family protein</fullName>
    </submittedName>
</protein>
<sequence length="861" mass="99745">MFKKFLPKDDKYKGYETPQQSPLRHFANRKVLRPAIVVLTIMGLLLINVVLHSIINIDFSGILTGKPVKLFTLSEMINFAWGRYPAFYIIAYLFLGISVLFFYFKVRFSYKPLEEELVQGTQSFEDSENLEKQYPTVQVTKGKTDDYFKGKPGFPVGRLPQTEEEKKLDQFRLLIDRADSHSITLAHTRGGKGIFFTEWLIDTLSRAEDIKDRASFIYTATKGDEPRRWFKLLRERGYCIRIVNTVDQFYSDPYNPFNNISLYYRQYVSESNLVLKNKYIDRANRDLQAVSTMYFEEKKGSNDGFWVKASRSLFKAMALSLIDESVEEQKPMLINGYTIYNTVNEMFSQVISKNSYDYLKNITEDKDELKKLIQKYDGKTVLDVYFEEMDRRHPAKIHYYGMKASAPAKSTLGNIITHFNGDLDLFLQSGNAKLTAVDDGFTLDSIGFDEDQPTAVFIMLSDAEESNNMLGLLYLEQTYQSLIRKCYEELSGKCKRPVHMIIEEGGNIGAILNLLKKWSASLGRDIYWHLVLQDLEQLTEIYGQSAKSIILGNTGNLNYIRSGSLDTNKYISERTGKRPNYSKTRNKTAITLNASETESSERIPLKEPFELENLMYGETILLRLMHTHDNNGEPIYQTPIFNSYETDTNLFEFFKWRDLETVSWDDIPVNNSFMNIDMDDLLWSLSPDEKSESDKKKKLSIPKKESKRTKKVVIEKENNDFSKEAIDSIVPKYQFDKIKKGGIPVSLDRAIDPIRTLKEEKERDFELFKKEKRLLLEQNFSMEELDSKVKDYFPKLQLSQLNVLINNEFLKNATVQQEYQMISEKLDVGSLVSFVLSNGSQRLIENVVGKLLEWKENTNSE</sequence>
<dbReference type="RefSeq" id="WP_322809772.1">
    <property type="nucleotide sequence ID" value="NZ_JAVBVO010000024.1"/>
</dbReference>
<gene>
    <name evidence="8" type="ORF">RAK27_18335</name>
</gene>
<feature type="transmembrane region" description="Helical" evidence="7">
    <location>
        <begin position="86"/>
        <end position="104"/>
    </location>
</feature>
<keyword evidence="6 7" id="KW-0472">Membrane</keyword>
<dbReference type="EMBL" id="JAVBVO010000024">
    <property type="protein sequence ID" value="MDZ5760602.1"/>
    <property type="molecule type" value="Genomic_DNA"/>
</dbReference>
<organism evidence="8 9">
    <name type="scientific">Carnobacterium maltaromaticum</name>
    <name type="common">Carnobacterium piscicola</name>
    <dbReference type="NCBI Taxonomy" id="2751"/>
    <lineage>
        <taxon>Bacteria</taxon>
        <taxon>Bacillati</taxon>
        <taxon>Bacillota</taxon>
        <taxon>Bacilli</taxon>
        <taxon>Lactobacillales</taxon>
        <taxon>Carnobacteriaceae</taxon>
        <taxon>Carnobacterium</taxon>
    </lineage>
</organism>
<dbReference type="InterPro" id="IPR027417">
    <property type="entry name" value="P-loop_NTPase"/>
</dbReference>
<feature type="transmembrane region" description="Helical" evidence="7">
    <location>
        <begin position="31"/>
        <end position="55"/>
    </location>
</feature>
<comment type="caution">
    <text evidence="8">The sequence shown here is derived from an EMBL/GenBank/DDBJ whole genome shotgun (WGS) entry which is preliminary data.</text>
</comment>
<evidence type="ECO:0000256" key="3">
    <source>
        <dbReference type="ARBA" id="ARBA00022475"/>
    </source>
</evidence>
<dbReference type="Gene3D" id="3.40.50.300">
    <property type="entry name" value="P-loop containing nucleotide triphosphate hydrolases"/>
    <property type="match status" value="1"/>
</dbReference>
<evidence type="ECO:0000256" key="7">
    <source>
        <dbReference type="SAM" id="Phobius"/>
    </source>
</evidence>
<evidence type="ECO:0000256" key="5">
    <source>
        <dbReference type="ARBA" id="ARBA00022989"/>
    </source>
</evidence>
<dbReference type="InterPro" id="IPR051539">
    <property type="entry name" value="T4SS-coupling_protein"/>
</dbReference>
<keyword evidence="5 7" id="KW-1133">Transmembrane helix</keyword>
<dbReference type="GO" id="GO:0005886">
    <property type="term" value="C:plasma membrane"/>
    <property type="evidence" value="ECO:0007669"/>
    <property type="project" value="UniProtKB-SubCell"/>
</dbReference>
<dbReference type="AlphaFoldDB" id="A0AAW9K9Z0"/>
<dbReference type="InterPro" id="IPR003688">
    <property type="entry name" value="TraG/VirD4"/>
</dbReference>
<dbReference type="Pfam" id="PF02534">
    <property type="entry name" value="T4SS-DNA_transf"/>
    <property type="match status" value="1"/>
</dbReference>
<evidence type="ECO:0000256" key="6">
    <source>
        <dbReference type="ARBA" id="ARBA00023136"/>
    </source>
</evidence>
<name>A0AAW9K9Z0_CARML</name>
<keyword evidence="4 7" id="KW-0812">Transmembrane</keyword>
<dbReference type="PANTHER" id="PTHR37937:SF1">
    <property type="entry name" value="CONJUGATIVE TRANSFER: DNA TRANSPORT"/>
    <property type="match status" value="1"/>
</dbReference>
<evidence type="ECO:0000256" key="2">
    <source>
        <dbReference type="ARBA" id="ARBA00008806"/>
    </source>
</evidence>
<proteinExistence type="inferred from homology"/>
<dbReference type="PANTHER" id="PTHR37937">
    <property type="entry name" value="CONJUGATIVE TRANSFER: DNA TRANSPORT"/>
    <property type="match status" value="1"/>
</dbReference>
<evidence type="ECO:0000313" key="9">
    <source>
        <dbReference type="Proteomes" id="UP001290462"/>
    </source>
</evidence>
<comment type="subcellular location">
    <subcellularLocation>
        <location evidence="1">Cell membrane</location>
        <topology evidence="1">Multi-pass membrane protein</topology>
    </subcellularLocation>
</comment>
<dbReference type="CDD" id="cd01127">
    <property type="entry name" value="TrwB_TraG_TraD_VirD4"/>
    <property type="match status" value="1"/>
</dbReference>
<comment type="similarity">
    <text evidence="2">Belongs to the VirD4/TraG family.</text>
</comment>
<reference evidence="8" key="1">
    <citation type="submission" date="2023-08" db="EMBL/GenBank/DDBJ databases">
        <title>Genomic characterization of piscicolin 126 produced by Carnobacterium maltaromaticum CM22 strain isolated from salmon (Salmo salar).</title>
        <authorList>
            <person name="Gonzalez-Gragera E."/>
            <person name="Garcia-Lopez J.D."/>
            <person name="Teso-Perez C."/>
            <person name="Gimenez-Hernandez I."/>
            <person name="Peralta-Sanchez J.M."/>
            <person name="Valdivia E."/>
            <person name="Montalban-Lopez M."/>
            <person name="Martin-Platero A.M."/>
            <person name="Banos A."/>
            <person name="Martinez-Bueno M."/>
        </authorList>
    </citation>
    <scope>NUCLEOTIDE SEQUENCE</scope>
    <source>
        <strain evidence="8">CM22</strain>
    </source>
</reference>
<evidence type="ECO:0000256" key="4">
    <source>
        <dbReference type="ARBA" id="ARBA00022692"/>
    </source>
</evidence>
<keyword evidence="3" id="KW-1003">Cell membrane</keyword>
<evidence type="ECO:0000256" key="1">
    <source>
        <dbReference type="ARBA" id="ARBA00004651"/>
    </source>
</evidence>